<evidence type="ECO:0000313" key="5">
    <source>
        <dbReference type="Proteomes" id="UP000199008"/>
    </source>
</evidence>
<accession>A0A1G9AAQ9</accession>
<evidence type="ECO:0000256" key="2">
    <source>
        <dbReference type="ARBA" id="ARBA00022884"/>
    </source>
</evidence>
<keyword evidence="5" id="KW-1185">Reference proteome</keyword>
<proteinExistence type="inferred from homology"/>
<dbReference type="STRING" id="576118.SAMN05216216_101150"/>
<dbReference type="InterPro" id="IPR009019">
    <property type="entry name" value="KH_sf_prok-type"/>
</dbReference>
<keyword evidence="3" id="KW-0143">Chaperone</keyword>
<dbReference type="PANTHER" id="PTHR34654">
    <property type="entry name" value="UPF0109 PROTEIN SCO5592"/>
    <property type="match status" value="1"/>
</dbReference>
<comment type="subcellular location">
    <subcellularLocation>
        <location evidence="3">Cytoplasm</location>
    </subcellularLocation>
</comment>
<dbReference type="GO" id="GO:0008360">
    <property type="term" value="P:regulation of cell shape"/>
    <property type="evidence" value="ECO:0007669"/>
    <property type="project" value="UniProtKB-KW"/>
</dbReference>
<evidence type="ECO:0000313" key="4">
    <source>
        <dbReference type="EMBL" id="SDK23540.1"/>
    </source>
</evidence>
<dbReference type="GO" id="GO:0009252">
    <property type="term" value="P:peptidoglycan biosynthetic process"/>
    <property type="evidence" value="ECO:0007669"/>
    <property type="project" value="UniProtKB-UniRule"/>
</dbReference>
<gene>
    <name evidence="3" type="primary">khpA</name>
    <name evidence="4" type="ORF">SAMN05216216_101150</name>
</gene>
<dbReference type="Proteomes" id="UP000199008">
    <property type="component" value="Unassembled WGS sequence"/>
</dbReference>
<dbReference type="SUPFAM" id="SSF54814">
    <property type="entry name" value="Prokaryotic type KH domain (KH-domain type II)"/>
    <property type="match status" value="1"/>
</dbReference>
<dbReference type="GO" id="GO:0005737">
    <property type="term" value="C:cytoplasm"/>
    <property type="evidence" value="ECO:0007669"/>
    <property type="project" value="UniProtKB-SubCell"/>
</dbReference>
<dbReference type="GO" id="GO:0071555">
    <property type="term" value="P:cell wall organization"/>
    <property type="evidence" value="ECO:0007669"/>
    <property type="project" value="UniProtKB-KW"/>
</dbReference>
<sequence length="75" mass="8615">MENLLQTILKPMLDHPEDLEITFEESKYNVSYKISVHSDDVGRVIGKRGRVIKAIRIIMSNTNHDSSKKVFVDVD</sequence>
<reference evidence="5" key="1">
    <citation type="submission" date="2016-10" db="EMBL/GenBank/DDBJ databases">
        <authorList>
            <person name="Varghese N."/>
            <person name="Submissions S."/>
        </authorList>
    </citation>
    <scope>NUCLEOTIDE SEQUENCE [LARGE SCALE GENOMIC DNA]</scope>
    <source>
        <strain evidence="5">CGMCC 1.8895</strain>
    </source>
</reference>
<keyword evidence="3" id="KW-0961">Cell wall biogenesis/degradation</keyword>
<dbReference type="OrthoDB" id="9812389at2"/>
<dbReference type="InterPro" id="IPR015946">
    <property type="entry name" value="KH_dom-like_a/b"/>
</dbReference>
<evidence type="ECO:0000256" key="1">
    <source>
        <dbReference type="ARBA" id="ARBA00022490"/>
    </source>
</evidence>
<dbReference type="Pfam" id="PF13083">
    <property type="entry name" value="KH_KhpA-B"/>
    <property type="match status" value="1"/>
</dbReference>
<protein>
    <recommendedName>
        <fullName evidence="3">RNA-binding protein KhpA</fullName>
    </recommendedName>
    <alternativeName>
        <fullName evidence="3">KH-domain protein A</fullName>
    </alternativeName>
</protein>
<dbReference type="GO" id="GO:0003723">
    <property type="term" value="F:RNA binding"/>
    <property type="evidence" value="ECO:0007669"/>
    <property type="project" value="UniProtKB-UniRule"/>
</dbReference>
<dbReference type="InterPro" id="IPR020627">
    <property type="entry name" value="KhpA"/>
</dbReference>
<organism evidence="4 5">
    <name type="scientific">Lacicoccus qingdaonensis</name>
    <dbReference type="NCBI Taxonomy" id="576118"/>
    <lineage>
        <taxon>Bacteria</taxon>
        <taxon>Bacillati</taxon>
        <taxon>Bacillota</taxon>
        <taxon>Bacilli</taxon>
        <taxon>Bacillales</taxon>
        <taxon>Salinicoccaceae</taxon>
        <taxon>Lacicoccus</taxon>
    </lineage>
</organism>
<dbReference type="PROSITE" id="PS50084">
    <property type="entry name" value="KH_TYPE_1"/>
    <property type="match status" value="1"/>
</dbReference>
<keyword evidence="3" id="KW-0133">Cell shape</keyword>
<dbReference type="PANTHER" id="PTHR34654:SF1">
    <property type="entry name" value="RNA-BINDING PROTEIN KHPA"/>
    <property type="match status" value="1"/>
</dbReference>
<comment type="subunit">
    <text evidence="3">Forms a complex with KhpB.</text>
</comment>
<dbReference type="PROSITE" id="PS50890">
    <property type="entry name" value="PUA"/>
    <property type="match status" value="1"/>
</dbReference>
<keyword evidence="2 3" id="KW-0694">RNA-binding</keyword>
<dbReference type="Gene3D" id="3.30.300.20">
    <property type="match status" value="1"/>
</dbReference>
<dbReference type="RefSeq" id="WP_092983692.1">
    <property type="nucleotide sequence ID" value="NZ_FNFY01000001.1"/>
</dbReference>
<dbReference type="HAMAP" id="MF_00088">
    <property type="entry name" value="KhpA"/>
    <property type="match status" value="1"/>
</dbReference>
<dbReference type="CDD" id="cd22533">
    <property type="entry name" value="KH-II_YlqC-like"/>
    <property type="match status" value="1"/>
</dbReference>
<dbReference type="AlphaFoldDB" id="A0A1G9AAQ9"/>
<comment type="similarity">
    <text evidence="3">Belongs to the KhpA RNA-binding protein family.</text>
</comment>
<comment type="function">
    <text evidence="3">A probable RNA chaperone. Forms a complex with KhpB which binds to cellular RNA and controls its expression. Plays a role in peptidoglycan (PG) homeostasis and cell length regulation.</text>
</comment>
<dbReference type="EMBL" id="FNFY01000001">
    <property type="protein sequence ID" value="SDK23540.1"/>
    <property type="molecule type" value="Genomic_DNA"/>
</dbReference>
<name>A0A1G9AAQ9_9BACL</name>
<keyword evidence="1 3" id="KW-0963">Cytoplasm</keyword>
<evidence type="ECO:0000256" key="3">
    <source>
        <dbReference type="HAMAP-Rule" id="MF_00088"/>
    </source>
</evidence>